<dbReference type="InterPro" id="IPR050090">
    <property type="entry name" value="Tyrosine_recombinase_XerCD"/>
</dbReference>
<dbReference type="Pfam" id="PF00589">
    <property type="entry name" value="Phage_integrase"/>
    <property type="match status" value="1"/>
</dbReference>
<dbReference type="PROSITE" id="PS51900">
    <property type="entry name" value="CB"/>
    <property type="match status" value="1"/>
</dbReference>
<dbReference type="InterPro" id="IPR002104">
    <property type="entry name" value="Integrase_catalytic"/>
</dbReference>
<evidence type="ECO:0000256" key="2">
    <source>
        <dbReference type="ARBA" id="ARBA00022908"/>
    </source>
</evidence>
<evidence type="ECO:0000256" key="4">
    <source>
        <dbReference type="ARBA" id="ARBA00023172"/>
    </source>
</evidence>
<dbReference type="Gene3D" id="1.10.443.10">
    <property type="entry name" value="Intergrase catalytic core"/>
    <property type="match status" value="1"/>
</dbReference>
<evidence type="ECO:0000313" key="9">
    <source>
        <dbReference type="Proteomes" id="UP001520878"/>
    </source>
</evidence>
<dbReference type="PANTHER" id="PTHR30349:SF64">
    <property type="entry name" value="PROPHAGE INTEGRASE INTD-RELATED"/>
    <property type="match status" value="1"/>
</dbReference>
<evidence type="ECO:0000256" key="5">
    <source>
        <dbReference type="PROSITE-ProRule" id="PRU01248"/>
    </source>
</evidence>
<keyword evidence="4" id="KW-0233">DNA recombination</keyword>
<dbReference type="PANTHER" id="PTHR30349">
    <property type="entry name" value="PHAGE INTEGRASE-RELATED"/>
    <property type="match status" value="1"/>
</dbReference>
<gene>
    <name evidence="8" type="ORF">LJ739_07430</name>
</gene>
<dbReference type="Proteomes" id="UP001520878">
    <property type="component" value="Unassembled WGS sequence"/>
</dbReference>
<feature type="domain" description="Tyr recombinase" evidence="6">
    <location>
        <begin position="99"/>
        <end position="312"/>
    </location>
</feature>
<keyword evidence="9" id="KW-1185">Reference proteome</keyword>
<dbReference type="InterPro" id="IPR004107">
    <property type="entry name" value="Integrase_SAM-like_N"/>
</dbReference>
<keyword evidence="2" id="KW-0229">DNA integration</keyword>
<evidence type="ECO:0000259" key="6">
    <source>
        <dbReference type="PROSITE" id="PS51898"/>
    </source>
</evidence>
<dbReference type="SUPFAM" id="SSF56349">
    <property type="entry name" value="DNA breaking-rejoining enzymes"/>
    <property type="match status" value="1"/>
</dbReference>
<dbReference type="InterPro" id="IPR011946">
    <property type="entry name" value="Integrase_integron-type"/>
</dbReference>
<comment type="caution">
    <text evidence="8">The sequence shown here is derived from an EMBL/GenBank/DDBJ whole genome shotgun (WGS) entry which is preliminary data.</text>
</comment>
<comment type="similarity">
    <text evidence="1">Belongs to the 'phage' integrase family.</text>
</comment>
<keyword evidence="3 5" id="KW-0238">DNA-binding</keyword>
<feature type="domain" description="Core-binding (CB)" evidence="7">
    <location>
        <begin position="1"/>
        <end position="82"/>
    </location>
</feature>
<protein>
    <submittedName>
        <fullName evidence="8">Integron integrase</fullName>
    </submittedName>
</protein>
<dbReference type="InterPro" id="IPR011010">
    <property type="entry name" value="DNA_brk_join_enz"/>
</dbReference>
<dbReference type="PROSITE" id="PS51898">
    <property type="entry name" value="TYR_RECOMBINASE"/>
    <property type="match status" value="1"/>
</dbReference>
<dbReference type="InterPro" id="IPR013762">
    <property type="entry name" value="Integrase-like_cat_sf"/>
</dbReference>
<dbReference type="NCBIfam" id="TIGR02249">
    <property type="entry name" value="integrase_gron"/>
    <property type="match status" value="1"/>
</dbReference>
<reference evidence="8 9" key="1">
    <citation type="submission" date="2021-10" db="EMBL/GenBank/DDBJ databases">
        <title>Draft genome of Aestuariibacter halophilus JC2043.</title>
        <authorList>
            <person name="Emsley S.A."/>
            <person name="Pfannmuller K.M."/>
            <person name="Ushijima B."/>
            <person name="Saw J.H."/>
            <person name="Videau P."/>
        </authorList>
    </citation>
    <scope>NUCLEOTIDE SEQUENCE [LARGE SCALE GENOMIC DNA]</scope>
    <source>
        <strain evidence="8 9">JC2043</strain>
    </source>
</reference>
<sequence length="319" mass="36530">MSAFIESVRAALRTKRYSLQTEKSYLAWIRSFIRFHDLKHPTDLFNEEIEQFLSHLAMNRQVSAATQNQALCALIFMYKHVVKREITGLKYSFTKKPRRMPTVLDVQEVSTIIGFMKGKYRLIAALLYGSGLRINEALRLRIKDIDFTNKTVFVFRGKGGKDRYTLLPQKLVEPIKQQIEVSKKVHKRDLEDGFGLTSLPPSLIRKYGNAAKDTAWQYLFTSSTRCEHPHDGYVCRHHIHQTAFRKNLRTAVVASGINKRVTAHTFRHSFATQLLLGGTDIRTVQDLLGHSDVRTTEIYTHVIGSRFSGTASPLDNLAY</sequence>
<evidence type="ECO:0000256" key="3">
    <source>
        <dbReference type="ARBA" id="ARBA00023125"/>
    </source>
</evidence>
<name>A0ABS8G6N1_9ALTE</name>
<dbReference type="Gene3D" id="1.10.150.130">
    <property type="match status" value="1"/>
</dbReference>
<dbReference type="InterPro" id="IPR010998">
    <property type="entry name" value="Integrase_recombinase_N"/>
</dbReference>
<evidence type="ECO:0000256" key="1">
    <source>
        <dbReference type="ARBA" id="ARBA00008857"/>
    </source>
</evidence>
<dbReference type="RefSeq" id="WP_229158698.1">
    <property type="nucleotide sequence ID" value="NZ_JAJEWP010000001.1"/>
</dbReference>
<organism evidence="8 9">
    <name type="scientific">Fluctibacter halophilus</name>
    <dbReference type="NCBI Taxonomy" id="226011"/>
    <lineage>
        <taxon>Bacteria</taxon>
        <taxon>Pseudomonadati</taxon>
        <taxon>Pseudomonadota</taxon>
        <taxon>Gammaproteobacteria</taxon>
        <taxon>Alteromonadales</taxon>
        <taxon>Alteromonadaceae</taxon>
        <taxon>Fluctibacter</taxon>
    </lineage>
</organism>
<proteinExistence type="inferred from homology"/>
<dbReference type="EMBL" id="JAJEWP010000001">
    <property type="protein sequence ID" value="MCC2616068.1"/>
    <property type="molecule type" value="Genomic_DNA"/>
</dbReference>
<dbReference type="Pfam" id="PF13495">
    <property type="entry name" value="Phage_int_SAM_4"/>
    <property type="match status" value="1"/>
</dbReference>
<evidence type="ECO:0000313" key="8">
    <source>
        <dbReference type="EMBL" id="MCC2616068.1"/>
    </source>
</evidence>
<evidence type="ECO:0000259" key="7">
    <source>
        <dbReference type="PROSITE" id="PS51900"/>
    </source>
</evidence>
<dbReference type="InterPro" id="IPR044068">
    <property type="entry name" value="CB"/>
</dbReference>
<accession>A0ABS8G6N1</accession>